<accession>A0A1R1XWM4</accession>
<protein>
    <submittedName>
        <fullName evidence="2">Uncharacterized protein</fullName>
    </submittedName>
</protein>
<dbReference type="Proteomes" id="UP000187429">
    <property type="component" value="Unassembled WGS sequence"/>
</dbReference>
<proteinExistence type="predicted"/>
<comment type="caution">
    <text evidence="2">The sequence shown here is derived from an EMBL/GenBank/DDBJ whole genome shotgun (WGS) entry which is preliminary data.</text>
</comment>
<dbReference type="AlphaFoldDB" id="A0A1R1XWM4"/>
<sequence length="620" mass="69547">MMNQEDTNHVTVSQDQVKELTEMVKELLREKERNAEPEDPYVTTRIPLTDLIVYPELIEEDFFRTPLTEEERKESIHSCHRSSSMNYLPPPLNDSASAAVKKADTTLHGIQVALAQATRSIDYYVHRRIQDNPQVNEDDPHILFASTMRVLLKARRSHSQQETIEAPQDSQALSRAPEVWYAKRPPHLTTTPRSQIFAGEVAAGEGDLNRSHGEPPGRGPPRDVPLCMGQNYGQPLGPQHRRERIPYSVQEEGTNGQGFGGEPTKSFCRAGPLGFPSAIQAWTPLQKDLKGSTTKPPRRPQWTPFTCHTDGGSRLATIKERDRTGENTEPGILQQLVCNSKEDRGAKTRPEIEESESSRQRAELQDGVIDIDLSPDSHKGFYDFSGSGGCVHAHPDPRILQKVPPLLLEWTGLPVPRSPVWFISEPTHVYLDSTPSIDMGEVTGDQNNCVPRRPTHSRRIEGLIFVEYGPGVSQAPRSWVQNQAGEIINYSITVHNPPGYDNQFPRDDTEGTFVQDQGTPKGSCKDFESGINDIEMPCQLYRQSTSDVDSIIAWSINVEETIRVEEQMPFEDEFMDIDCYNDRAGSPESVILGTKIEGMERPILPSRESGAGILYRCQRH</sequence>
<dbReference type="EMBL" id="LSSM01003129">
    <property type="protein sequence ID" value="OMJ18985.1"/>
    <property type="molecule type" value="Genomic_DNA"/>
</dbReference>
<name>A0A1R1XWM4_9FUNG</name>
<feature type="region of interest" description="Disordered" evidence="1">
    <location>
        <begin position="340"/>
        <end position="365"/>
    </location>
</feature>
<evidence type="ECO:0000313" key="2">
    <source>
        <dbReference type="EMBL" id="OMJ18985.1"/>
    </source>
</evidence>
<feature type="compositionally biased region" description="Basic and acidic residues" evidence="1">
    <location>
        <begin position="340"/>
        <end position="364"/>
    </location>
</feature>
<gene>
    <name evidence="2" type="ORF">AYI69_g6802</name>
</gene>
<keyword evidence="3" id="KW-1185">Reference proteome</keyword>
<feature type="region of interest" description="Disordered" evidence="1">
    <location>
        <begin position="205"/>
        <end position="225"/>
    </location>
</feature>
<reference evidence="3" key="1">
    <citation type="submission" date="2017-01" db="EMBL/GenBank/DDBJ databases">
        <authorList>
            <person name="Wang Y."/>
            <person name="White M."/>
            <person name="Kvist S."/>
            <person name="Moncalvo J.-M."/>
        </authorList>
    </citation>
    <scope>NUCLEOTIDE SEQUENCE [LARGE SCALE GENOMIC DNA]</scope>
    <source>
        <strain evidence="3">ID-206-W2</strain>
    </source>
</reference>
<dbReference type="OrthoDB" id="5545891at2759"/>
<organism evidence="2 3">
    <name type="scientific">Smittium culicis</name>
    <dbReference type="NCBI Taxonomy" id="133412"/>
    <lineage>
        <taxon>Eukaryota</taxon>
        <taxon>Fungi</taxon>
        <taxon>Fungi incertae sedis</taxon>
        <taxon>Zoopagomycota</taxon>
        <taxon>Kickxellomycotina</taxon>
        <taxon>Harpellomycetes</taxon>
        <taxon>Harpellales</taxon>
        <taxon>Legeriomycetaceae</taxon>
        <taxon>Smittium</taxon>
    </lineage>
</organism>
<evidence type="ECO:0000313" key="3">
    <source>
        <dbReference type="Proteomes" id="UP000187429"/>
    </source>
</evidence>
<feature type="region of interest" description="Disordered" evidence="1">
    <location>
        <begin position="288"/>
        <end position="312"/>
    </location>
</feature>
<evidence type="ECO:0000256" key="1">
    <source>
        <dbReference type="SAM" id="MobiDB-lite"/>
    </source>
</evidence>